<name>A0ABV7PHX6_9BURK</name>
<evidence type="ECO:0000313" key="1">
    <source>
        <dbReference type="EMBL" id="MFC3458724.1"/>
    </source>
</evidence>
<keyword evidence="2" id="KW-1185">Reference proteome</keyword>
<evidence type="ECO:0000313" key="2">
    <source>
        <dbReference type="Proteomes" id="UP001595665"/>
    </source>
</evidence>
<dbReference type="EMBL" id="JBHRVV010000001">
    <property type="protein sequence ID" value="MFC3458724.1"/>
    <property type="molecule type" value="Genomic_DNA"/>
</dbReference>
<comment type="caution">
    <text evidence="1">The sequence shown here is derived from an EMBL/GenBank/DDBJ whole genome shotgun (WGS) entry which is preliminary data.</text>
</comment>
<organism evidence="1 2">
    <name type="scientific">Massilia haematophila</name>
    <dbReference type="NCBI Taxonomy" id="457923"/>
    <lineage>
        <taxon>Bacteria</taxon>
        <taxon>Pseudomonadati</taxon>
        <taxon>Pseudomonadota</taxon>
        <taxon>Betaproteobacteria</taxon>
        <taxon>Burkholderiales</taxon>
        <taxon>Oxalobacteraceae</taxon>
        <taxon>Telluria group</taxon>
        <taxon>Massilia</taxon>
    </lineage>
</organism>
<proteinExistence type="predicted"/>
<dbReference type="Proteomes" id="UP001595665">
    <property type="component" value="Unassembled WGS sequence"/>
</dbReference>
<reference evidence="2" key="1">
    <citation type="journal article" date="2019" name="Int. J. Syst. Evol. Microbiol.">
        <title>The Global Catalogue of Microorganisms (GCM) 10K type strain sequencing project: providing services to taxonomists for standard genome sequencing and annotation.</title>
        <authorList>
            <consortium name="The Broad Institute Genomics Platform"/>
            <consortium name="The Broad Institute Genome Sequencing Center for Infectious Disease"/>
            <person name="Wu L."/>
            <person name="Ma J."/>
        </authorList>
    </citation>
    <scope>NUCLEOTIDE SEQUENCE [LARGE SCALE GENOMIC DNA]</scope>
    <source>
        <strain evidence="2">CCM 7480</strain>
    </source>
</reference>
<gene>
    <name evidence="1" type="ORF">ACFOPH_10785</name>
</gene>
<dbReference type="RefSeq" id="WP_379735195.1">
    <property type="nucleotide sequence ID" value="NZ_JBHRVV010000001.1"/>
</dbReference>
<sequence>MKIKQIIGVVGFSILAQSHAQTVDPETPAVDSDTKSPVVAIPKPVAGIAKQYKFMGKSLSSSCHRDSDKMLNTATLLVVAGHENCKTAYSGPKGFYIVYKGLQKYYIAEADLELSEEEAESVKSLSEEQKAGFSKQAELTAIHVRQQELSDILDTFNRHKKSGLTVVSSGIADVSEHTEGTSFSIEVLNQAKKPIKYVWFTVVGYNAVGDPVRNRSGASTTVKGIGPIAPGASASYEWDYLWHTDIVESFKIPKIKIQYMDGSFREVQNVKAITLSRSQRMTFQEVLDN</sequence>
<accession>A0ABV7PHX6</accession>
<protein>
    <submittedName>
        <fullName evidence="1">Uncharacterized protein</fullName>
    </submittedName>
</protein>